<dbReference type="RefSeq" id="WP_184273606.1">
    <property type="nucleotide sequence ID" value="NZ_JACHKY010000007.1"/>
</dbReference>
<organism evidence="1 2">
    <name type="scientific">Brevundimonas bullata</name>
    <dbReference type="NCBI Taxonomy" id="13160"/>
    <lineage>
        <taxon>Bacteria</taxon>
        <taxon>Pseudomonadati</taxon>
        <taxon>Pseudomonadota</taxon>
        <taxon>Alphaproteobacteria</taxon>
        <taxon>Caulobacterales</taxon>
        <taxon>Caulobacteraceae</taxon>
        <taxon>Brevundimonas</taxon>
    </lineage>
</organism>
<comment type="caution">
    <text evidence="1">The sequence shown here is derived from an EMBL/GenBank/DDBJ whole genome shotgun (WGS) entry which is preliminary data.</text>
</comment>
<sequence>MVAPRMNWNPFAKLRATPLCDALSKVTTDKIANELAKPPEDHAVLARIIAYRSMRTASGYLEMFPKSGVKVPNLDVVAFETLAFNAYAIRHAYNPIPRLGAEDHDEVQEKYEQLFDEDVSEAFKLAAGICASLAERATGWDDLIEITNRRQMHYAMAKSDDDMHSRFLGYVRNCQTSARAKITYDVAPVQPGKHGDKLLMLTMGYAYVHIPPQAREIDKVIEDHGFRAY</sequence>
<dbReference type="EMBL" id="JACHKY010000007">
    <property type="protein sequence ID" value="MBB4799748.1"/>
    <property type="molecule type" value="Genomic_DNA"/>
</dbReference>
<evidence type="ECO:0000313" key="1">
    <source>
        <dbReference type="EMBL" id="MBB4799748.1"/>
    </source>
</evidence>
<protein>
    <submittedName>
        <fullName evidence="1">Uncharacterized protein</fullName>
    </submittedName>
</protein>
<gene>
    <name evidence="1" type="ORF">HNP32_003508</name>
</gene>
<evidence type="ECO:0000313" key="2">
    <source>
        <dbReference type="Proteomes" id="UP000539957"/>
    </source>
</evidence>
<keyword evidence="2" id="KW-1185">Reference proteome</keyword>
<proteinExistence type="predicted"/>
<accession>A0A7W7ISH7</accession>
<dbReference type="Proteomes" id="UP000539957">
    <property type="component" value="Unassembled WGS sequence"/>
</dbReference>
<reference evidence="1 2" key="1">
    <citation type="submission" date="2020-08" db="EMBL/GenBank/DDBJ databases">
        <title>Functional genomics of gut bacteria from endangered species of beetles.</title>
        <authorList>
            <person name="Carlos-Shanley C."/>
        </authorList>
    </citation>
    <scope>NUCLEOTIDE SEQUENCE [LARGE SCALE GENOMIC DNA]</scope>
    <source>
        <strain evidence="1 2">S00123</strain>
    </source>
</reference>
<dbReference type="AlphaFoldDB" id="A0A7W7ISH7"/>
<name>A0A7W7ISH7_9CAUL</name>